<name>D9WE79_9ACTN</name>
<reference evidence="3 4" key="1">
    <citation type="submission" date="2009-02" db="EMBL/GenBank/DDBJ databases">
        <title>Annotation of Streptomyces hygroscopicus strain ATCC 53653.</title>
        <authorList>
            <consortium name="The Broad Institute Genome Sequencing Platform"/>
            <consortium name="Broad Institute Microbial Sequencing Center"/>
            <person name="Fischbach M."/>
            <person name="Godfrey P."/>
            <person name="Ward D."/>
            <person name="Young S."/>
            <person name="Zeng Q."/>
            <person name="Koehrsen M."/>
            <person name="Alvarado L."/>
            <person name="Berlin A.M."/>
            <person name="Bochicchio J."/>
            <person name="Borenstein D."/>
            <person name="Chapman S.B."/>
            <person name="Chen Z."/>
            <person name="Engels R."/>
            <person name="Freedman E."/>
            <person name="Gellesch M."/>
            <person name="Goldberg J."/>
            <person name="Griggs A."/>
            <person name="Gujja S."/>
            <person name="Heilman E.R."/>
            <person name="Heiman D.I."/>
            <person name="Hepburn T.A."/>
            <person name="Howarth C."/>
            <person name="Jen D."/>
            <person name="Larson L."/>
            <person name="Lewis B."/>
            <person name="Mehta T."/>
            <person name="Park D."/>
            <person name="Pearson M."/>
            <person name="Richards J."/>
            <person name="Roberts A."/>
            <person name="Saif S."/>
            <person name="Shea T.D."/>
            <person name="Shenoy N."/>
            <person name="Sisk P."/>
            <person name="Stolte C."/>
            <person name="Sykes S.N."/>
            <person name="Thomson T."/>
            <person name="Walk T."/>
            <person name="White J."/>
            <person name="Yandava C."/>
            <person name="Straight P."/>
            <person name="Clardy J."/>
            <person name="Hung D."/>
            <person name="Kolter R."/>
            <person name="Mekalanos J."/>
            <person name="Walker S."/>
            <person name="Walsh C.T."/>
            <person name="Wieland-Brown L.C."/>
            <person name="Haas B."/>
            <person name="Nusbaum C."/>
            <person name="Birren B."/>
        </authorList>
    </citation>
    <scope>NUCLEOTIDE SEQUENCE [LARGE SCALE GENOMIC DNA]</scope>
    <source>
        <strain evidence="3 4">ATCC 53653</strain>
    </source>
</reference>
<dbReference type="InterPro" id="IPR050267">
    <property type="entry name" value="Anti-sigma-factor_SerPK"/>
</dbReference>
<dbReference type="CDD" id="cd16936">
    <property type="entry name" value="HATPase_RsbW-like"/>
    <property type="match status" value="1"/>
</dbReference>
<dbReference type="Proteomes" id="UP000003963">
    <property type="component" value="Unassembled WGS sequence"/>
</dbReference>
<dbReference type="Pfam" id="PF13581">
    <property type="entry name" value="HATPase_c_2"/>
    <property type="match status" value="1"/>
</dbReference>
<feature type="domain" description="Histidine kinase/HSP90-like ATPase" evidence="2">
    <location>
        <begin position="42"/>
        <end position="153"/>
    </location>
</feature>
<evidence type="ECO:0000259" key="2">
    <source>
        <dbReference type="Pfam" id="PF13581"/>
    </source>
</evidence>
<dbReference type="AlphaFoldDB" id="D9WE79"/>
<evidence type="ECO:0000256" key="1">
    <source>
        <dbReference type="ARBA" id="ARBA00022527"/>
    </source>
</evidence>
<proteinExistence type="predicted"/>
<keyword evidence="1" id="KW-0808">Transferase</keyword>
<dbReference type="PANTHER" id="PTHR35526:SF3">
    <property type="entry name" value="ANTI-SIGMA-F FACTOR RSBW"/>
    <property type="match status" value="1"/>
</dbReference>
<evidence type="ECO:0000313" key="3">
    <source>
        <dbReference type="EMBL" id="EFL23118.1"/>
    </source>
</evidence>
<protein>
    <submittedName>
        <fullName evidence="3">Putative regulatory protein</fullName>
    </submittedName>
</protein>
<dbReference type="PANTHER" id="PTHR35526">
    <property type="entry name" value="ANTI-SIGMA-F FACTOR RSBW-RELATED"/>
    <property type="match status" value="1"/>
</dbReference>
<evidence type="ECO:0000313" key="4">
    <source>
        <dbReference type="Proteomes" id="UP000003963"/>
    </source>
</evidence>
<sequence length="172" mass="19223">MNRSHRGTSWRIRSALPARRYAMPIAPQDPVVHEDRIDYVPTPINVTRARRHAARVVGEWGHPALADDAALIVSELAGNAVRHGRVPGRLFRVYLTLTKTSLRIAVADPRGERLPQPRQPCPDDRHGRGLLIVRALATRWGVRERTVGKEIWAELDLAAPDMAGEGQPHPRT</sequence>
<keyword evidence="4" id="KW-1185">Reference proteome</keyword>
<organism evidence="3 4">
    <name type="scientific">Streptomyces himastatinicus ATCC 53653</name>
    <dbReference type="NCBI Taxonomy" id="457427"/>
    <lineage>
        <taxon>Bacteria</taxon>
        <taxon>Bacillati</taxon>
        <taxon>Actinomycetota</taxon>
        <taxon>Actinomycetes</taxon>
        <taxon>Kitasatosporales</taxon>
        <taxon>Streptomycetaceae</taxon>
        <taxon>Streptomyces</taxon>
        <taxon>Streptomyces violaceusniger group</taxon>
    </lineage>
</organism>
<dbReference type="SUPFAM" id="SSF55874">
    <property type="entry name" value="ATPase domain of HSP90 chaperone/DNA topoisomerase II/histidine kinase"/>
    <property type="match status" value="1"/>
</dbReference>
<dbReference type="GO" id="GO:0004674">
    <property type="term" value="F:protein serine/threonine kinase activity"/>
    <property type="evidence" value="ECO:0007669"/>
    <property type="project" value="UniProtKB-KW"/>
</dbReference>
<dbReference type="EMBL" id="GG657754">
    <property type="protein sequence ID" value="EFL23118.1"/>
    <property type="molecule type" value="Genomic_DNA"/>
</dbReference>
<accession>D9WE79</accession>
<dbReference type="HOGENOM" id="CLU_090336_14_0_11"/>
<dbReference type="Gene3D" id="3.30.565.10">
    <property type="entry name" value="Histidine kinase-like ATPase, C-terminal domain"/>
    <property type="match status" value="1"/>
</dbReference>
<dbReference type="STRING" id="457427.SSOG_02832"/>
<gene>
    <name evidence="3" type="ORF">SSOG_02832</name>
</gene>
<dbReference type="InterPro" id="IPR003594">
    <property type="entry name" value="HATPase_dom"/>
</dbReference>
<dbReference type="InterPro" id="IPR036890">
    <property type="entry name" value="HATPase_C_sf"/>
</dbReference>
<keyword evidence="1" id="KW-0418">Kinase</keyword>
<keyword evidence="1" id="KW-0723">Serine/threonine-protein kinase</keyword>